<dbReference type="Proteomes" id="UP000812270">
    <property type="component" value="Unassembled WGS sequence"/>
</dbReference>
<dbReference type="AlphaFoldDB" id="A0A9E2W7Y3"/>
<comment type="caution">
    <text evidence="2">The sequence shown here is derived from an EMBL/GenBank/DDBJ whole genome shotgun (WGS) entry which is preliminary data.</text>
</comment>
<keyword evidence="1" id="KW-0732">Signal</keyword>
<sequence length="201" mass="23727">MKTVQLKRRTLPSILFLLQALLLFSCASLTKTIDNENRILITRDNLKDLNGRFKNYSKIGKDSAKGDLYGNIFDFGYNPKDSINFFEFKAVASNKLLVTYWDKNQIIKQKTFTGKFDKGYFVFKRKYLVIPVIMVNLFRNRVFRIGLLKNGNLITDYQQISFGTFYVFLPFYDKHKRYNVEFEKTNYQASTQQAVWHQSEN</sequence>
<name>A0A9E2W7Y3_9BACT</name>
<protein>
    <recommendedName>
        <fullName evidence="4">Lipoprotein</fullName>
    </recommendedName>
</protein>
<evidence type="ECO:0000313" key="2">
    <source>
        <dbReference type="EMBL" id="MBV4357466.1"/>
    </source>
</evidence>
<reference evidence="2" key="1">
    <citation type="submission" date="2021-06" db="EMBL/GenBank/DDBJ databases">
        <authorList>
            <person name="Huq M.A."/>
        </authorList>
    </citation>
    <scope>NUCLEOTIDE SEQUENCE</scope>
    <source>
        <strain evidence="2">MAH-26</strain>
    </source>
</reference>
<gene>
    <name evidence="2" type="ORF">KTO63_09935</name>
</gene>
<feature type="signal peptide" evidence="1">
    <location>
        <begin position="1"/>
        <end position="27"/>
    </location>
</feature>
<proteinExistence type="predicted"/>
<evidence type="ECO:0000313" key="3">
    <source>
        <dbReference type="Proteomes" id="UP000812270"/>
    </source>
</evidence>
<accession>A0A9E2W7Y3</accession>
<organism evidence="2 3">
    <name type="scientific">Pinibacter aurantiacus</name>
    <dbReference type="NCBI Taxonomy" id="2851599"/>
    <lineage>
        <taxon>Bacteria</taxon>
        <taxon>Pseudomonadati</taxon>
        <taxon>Bacteroidota</taxon>
        <taxon>Chitinophagia</taxon>
        <taxon>Chitinophagales</taxon>
        <taxon>Chitinophagaceae</taxon>
        <taxon>Pinibacter</taxon>
    </lineage>
</organism>
<keyword evidence="3" id="KW-1185">Reference proteome</keyword>
<dbReference type="RefSeq" id="WP_217791111.1">
    <property type="nucleotide sequence ID" value="NZ_JAHSPG010000006.1"/>
</dbReference>
<dbReference type="EMBL" id="JAHSPG010000006">
    <property type="protein sequence ID" value="MBV4357466.1"/>
    <property type="molecule type" value="Genomic_DNA"/>
</dbReference>
<dbReference type="PROSITE" id="PS51257">
    <property type="entry name" value="PROKAR_LIPOPROTEIN"/>
    <property type="match status" value="1"/>
</dbReference>
<evidence type="ECO:0000256" key="1">
    <source>
        <dbReference type="SAM" id="SignalP"/>
    </source>
</evidence>
<evidence type="ECO:0008006" key="4">
    <source>
        <dbReference type="Google" id="ProtNLM"/>
    </source>
</evidence>
<feature type="chain" id="PRO_5039375846" description="Lipoprotein" evidence="1">
    <location>
        <begin position="28"/>
        <end position="201"/>
    </location>
</feature>